<dbReference type="EnsemblMetazoa" id="MDOA014716-RA">
    <property type="protein sequence ID" value="MDOA014716-PA"/>
    <property type="gene ID" value="MDOA014716"/>
</dbReference>
<dbReference type="SUPFAM" id="SSF52075">
    <property type="entry name" value="Outer arm dynein light chain 1"/>
    <property type="match status" value="1"/>
</dbReference>
<dbReference type="PANTHER" id="PTHR48051:SF1">
    <property type="entry name" value="RAS SUPPRESSOR PROTEIN 1"/>
    <property type="match status" value="1"/>
</dbReference>
<dbReference type="PROSITE" id="PS50016">
    <property type="entry name" value="ZF_PHD_2"/>
    <property type="match status" value="1"/>
</dbReference>
<dbReference type="SUPFAM" id="SSF52058">
    <property type="entry name" value="L domain-like"/>
    <property type="match status" value="1"/>
</dbReference>
<keyword evidence="1" id="KW-0433">Leucine-rich repeat</keyword>
<evidence type="ECO:0000313" key="7">
    <source>
        <dbReference type="EnsemblMetazoa" id="MDOA014716-PA"/>
    </source>
</evidence>
<dbReference type="PROSITE" id="PS01359">
    <property type="entry name" value="ZF_PHD_1"/>
    <property type="match status" value="1"/>
</dbReference>
<dbReference type="SMART" id="SM00369">
    <property type="entry name" value="LRR_TYP"/>
    <property type="match status" value="6"/>
</dbReference>
<proteinExistence type="predicted"/>
<keyword evidence="5" id="KW-0862">Zinc</keyword>
<dbReference type="SMART" id="SM00249">
    <property type="entry name" value="PHD"/>
    <property type="match status" value="1"/>
</dbReference>
<feature type="compositionally biased region" description="Polar residues" evidence="6">
    <location>
        <begin position="937"/>
        <end position="947"/>
    </location>
</feature>
<keyword evidence="3" id="KW-0677">Repeat</keyword>
<dbReference type="STRING" id="7370.A0A1I8NFV6"/>
<evidence type="ECO:0000256" key="5">
    <source>
        <dbReference type="ARBA" id="ARBA00022833"/>
    </source>
</evidence>
<dbReference type="InterPro" id="IPR019786">
    <property type="entry name" value="Zinc_finger_PHD-type_CS"/>
</dbReference>
<dbReference type="PROSITE" id="PS51746">
    <property type="entry name" value="PPM_2"/>
    <property type="match status" value="1"/>
</dbReference>
<dbReference type="Gene3D" id="3.80.10.10">
    <property type="entry name" value="Ribonuclease Inhibitor"/>
    <property type="match status" value="2"/>
</dbReference>
<dbReference type="PANTHER" id="PTHR48051">
    <property type="match status" value="1"/>
</dbReference>
<dbReference type="SUPFAM" id="SSF81606">
    <property type="entry name" value="PP2C-like"/>
    <property type="match status" value="1"/>
</dbReference>
<dbReference type="AlphaFoldDB" id="A0A1I8NFV6"/>
<dbReference type="InterPro" id="IPR001965">
    <property type="entry name" value="Znf_PHD"/>
</dbReference>
<reference evidence="7" key="1">
    <citation type="submission" date="2020-05" db="UniProtKB">
        <authorList>
            <consortium name="EnsemblMetazoa"/>
        </authorList>
    </citation>
    <scope>IDENTIFICATION</scope>
    <source>
        <strain evidence="7">Aabys</strain>
    </source>
</reference>
<evidence type="ECO:0000256" key="1">
    <source>
        <dbReference type="ARBA" id="ARBA00022614"/>
    </source>
</evidence>
<feature type="region of interest" description="Disordered" evidence="6">
    <location>
        <begin position="929"/>
        <end position="953"/>
    </location>
</feature>
<evidence type="ECO:0000256" key="3">
    <source>
        <dbReference type="ARBA" id="ARBA00022737"/>
    </source>
</evidence>
<dbReference type="InterPro" id="IPR019787">
    <property type="entry name" value="Znf_PHD-finger"/>
</dbReference>
<dbReference type="VEuPathDB" id="VectorBase:MDOMA2_014903"/>
<dbReference type="InterPro" id="IPR032675">
    <property type="entry name" value="LRR_dom_sf"/>
</dbReference>
<dbReference type="InterPro" id="IPR011011">
    <property type="entry name" value="Znf_FYVE_PHD"/>
</dbReference>
<dbReference type="GO" id="GO:0005737">
    <property type="term" value="C:cytoplasm"/>
    <property type="evidence" value="ECO:0007669"/>
    <property type="project" value="TreeGrafter"/>
</dbReference>
<evidence type="ECO:0000256" key="6">
    <source>
        <dbReference type="SAM" id="MobiDB-lite"/>
    </source>
</evidence>
<dbReference type="InterPro" id="IPR050216">
    <property type="entry name" value="LRR_domain-containing"/>
</dbReference>
<protein>
    <submittedName>
        <fullName evidence="7">Uncharacterized protein</fullName>
    </submittedName>
</protein>
<accession>A0A1I8NFV6</accession>
<dbReference type="InterPro" id="IPR003591">
    <property type="entry name" value="Leu-rich_rpt_typical-subtyp"/>
</dbReference>
<dbReference type="VEuPathDB" id="VectorBase:MDOA014716"/>
<evidence type="ECO:0000256" key="2">
    <source>
        <dbReference type="ARBA" id="ARBA00022723"/>
    </source>
</evidence>
<dbReference type="SMART" id="SM00364">
    <property type="entry name" value="LRR_BAC"/>
    <property type="match status" value="5"/>
</dbReference>
<sequence length="1190" mass="133222">MPSQLICNVCNEHIAKSKYKIGCTGCVNFFHLDCAGVSEAEARANKALRYTCSACVRSAGGDGASGVVDRGILINSVPNLSPAACASVVDDVAAGSSDAVRRWQDDLLLTMKKQMDIYMDQCVREFKAKADALFELYSVQISEVKSNLNVLSRSVDELKSAVSESKTAAATTTAIPFSTTKTQSDQRNTTTTTIGMIKATKILKKPSADSYQLKLNKMKSNEKNNENPKNEEALVCTNSDSLGSGASTIVDQQQQQQPLKKFSLKGNQLSGSILIGNYNYLTQLEVSENEMEVLDLSSLAQLETLKCSHNKLLELMINGSNLTSLVADSNCLHLIHISPLPNKLYHVNISNNYFTELPKWLNECEMLETLDASHNQLQKVTDFLLTGKTTRIRQLNLSYNNLRIIERLSERFRLLEELQLHSNELQLLTDNLFAITKGSLKLLNLSSNKLQILPPIEEKDLKECEFVLEHLLVTGNNLDDRIFEVLKEARNLRVLYAAYNKISAITEDCLQRLSNLEELMLSGNLLQHLPESICELKNLQVLRVHSNLLLSTPALSKIATLRVLDLAHNHLDHLDLMSLVPQNLKYLDLSCNLQLQVDEQQVNVCRSQRKWSLVDVSGKNRINLPTKKSPESKDIHNGHKPPWLVGFSETPGKCRKLLVIQLREGKFRTDEALFGMFISGSNTSSHVCKMAQMLPKLLQQERMVKENMGDYMKYTLLAGQQKMSDKPPIGSLLCHISRENTRPKFDMVRPQKTKRYVLRVASMGDIGAYLIRRTNNIQLIARPALLKSVQNASFSDPSVAEWILGNDDEYLVICNPEIRSVLDIDRIAREVRKEENVVLAAKRVQDMAQSFGAQGNLSVIVIRFKNIGTDVDYLIKELKQTVRRKPQSLVASPVNTGLLPNVCKRACCDRSLNCRHRFAGATATKQLPSIAGRIGSDRSSPSGQSDPALSVANPKQIEGDNEYILAHARVLEETTEMEMLDETDSALSEEQFKCWEYMLEQNTQLLFDKELNTISKSFTKNRNAERKRSTPERYDYKSNLLKTSTPKFISTSSPQLLYSEVKKGNVGLLNPAANPLGNPSSAGTSTVQQSQVSFLSKHFGSARSFGTAYNFFADSKSRDSLASGIGYSKLSGGPNAAYFGSLQRLMPYNLEYDFAVTQERNYLDEDEDDDDFNDHEHRMRKYWGVATTEL</sequence>
<dbReference type="Pfam" id="PF13855">
    <property type="entry name" value="LRR_8"/>
    <property type="match status" value="1"/>
</dbReference>
<dbReference type="Gene3D" id="3.60.40.10">
    <property type="entry name" value="PPM-type phosphatase domain"/>
    <property type="match status" value="1"/>
</dbReference>
<dbReference type="InterPro" id="IPR036457">
    <property type="entry name" value="PPM-type-like_dom_sf"/>
</dbReference>
<organism evidence="7">
    <name type="scientific">Musca domestica</name>
    <name type="common">House fly</name>
    <dbReference type="NCBI Taxonomy" id="7370"/>
    <lineage>
        <taxon>Eukaryota</taxon>
        <taxon>Metazoa</taxon>
        <taxon>Ecdysozoa</taxon>
        <taxon>Arthropoda</taxon>
        <taxon>Hexapoda</taxon>
        <taxon>Insecta</taxon>
        <taxon>Pterygota</taxon>
        <taxon>Neoptera</taxon>
        <taxon>Endopterygota</taxon>
        <taxon>Diptera</taxon>
        <taxon>Brachycera</taxon>
        <taxon>Muscomorpha</taxon>
        <taxon>Muscoidea</taxon>
        <taxon>Muscidae</taxon>
        <taxon>Musca</taxon>
    </lineage>
</organism>
<dbReference type="Gene3D" id="3.30.40.10">
    <property type="entry name" value="Zinc/RING finger domain, C3HC4 (zinc finger)"/>
    <property type="match status" value="1"/>
</dbReference>
<dbReference type="PROSITE" id="PS51450">
    <property type="entry name" value="LRR"/>
    <property type="match status" value="3"/>
</dbReference>
<dbReference type="GO" id="GO:0008270">
    <property type="term" value="F:zinc ion binding"/>
    <property type="evidence" value="ECO:0007669"/>
    <property type="project" value="UniProtKB-KW"/>
</dbReference>
<dbReference type="VEuPathDB" id="VectorBase:MDOMA2_016300"/>
<name>A0A1I8NFV6_MUSDO</name>
<evidence type="ECO:0000256" key="4">
    <source>
        <dbReference type="ARBA" id="ARBA00022771"/>
    </source>
</evidence>
<dbReference type="SUPFAM" id="SSF57903">
    <property type="entry name" value="FYVE/PHD zinc finger"/>
    <property type="match status" value="1"/>
</dbReference>
<dbReference type="InterPro" id="IPR001932">
    <property type="entry name" value="PPM-type_phosphatase-like_dom"/>
</dbReference>
<dbReference type="eggNOG" id="KOG0618">
    <property type="taxonomic scope" value="Eukaryota"/>
</dbReference>
<keyword evidence="2" id="KW-0479">Metal-binding</keyword>
<keyword evidence="4" id="KW-0863">Zinc-finger</keyword>
<dbReference type="InterPro" id="IPR001611">
    <property type="entry name" value="Leu-rich_rpt"/>
</dbReference>
<dbReference type="InterPro" id="IPR013083">
    <property type="entry name" value="Znf_RING/FYVE/PHD"/>
</dbReference>